<keyword evidence="4" id="KW-1185">Reference proteome</keyword>
<reference evidence="3 4" key="1">
    <citation type="submission" date="2024-09" db="EMBL/GenBank/DDBJ databases">
        <authorList>
            <consortium name="All-Russian atlas of soil microorganisms"/>
            <consortium name="as a basis for the search for new antimicrobial producers and enzymes with unique properties"/>
            <person name="Sokolova E.A."/>
            <person name="Voronina E.N."/>
        </authorList>
    </citation>
    <scope>NUCLEOTIDE SEQUENCE [LARGE SCALE GENOMIC DNA]</scope>
    <source>
        <strain evidence="3 4">AF-22b-331.1</strain>
    </source>
</reference>
<dbReference type="EMBL" id="JBHGCJ010000012">
    <property type="protein sequence ID" value="MFG6110537.1"/>
    <property type="molecule type" value="Genomic_DNA"/>
</dbReference>
<keyword evidence="1" id="KW-0812">Transmembrane</keyword>
<feature type="domain" description="Type IV / VI secretion system DotU" evidence="2">
    <location>
        <begin position="53"/>
        <end position="255"/>
    </location>
</feature>
<name>A0ABW7CZZ6_9GAMM</name>
<proteinExistence type="predicted"/>
<evidence type="ECO:0000313" key="4">
    <source>
        <dbReference type="Proteomes" id="UP001605261"/>
    </source>
</evidence>
<dbReference type="PANTHER" id="PTHR38033">
    <property type="entry name" value="MEMBRANE PROTEIN-RELATED"/>
    <property type="match status" value="1"/>
</dbReference>
<evidence type="ECO:0000313" key="3">
    <source>
        <dbReference type="EMBL" id="MFG6110537.1"/>
    </source>
</evidence>
<comment type="caution">
    <text evidence="3">The sequence shown here is derived from an EMBL/GenBank/DDBJ whole genome shotgun (WGS) entry which is preliminary data.</text>
</comment>
<keyword evidence="1" id="KW-0472">Membrane</keyword>
<keyword evidence="1" id="KW-1133">Transmembrane helix</keyword>
<sequence>MNDMNPSDARGRYRFDSPAHSIADKADIAFETVAGIDHDADLWFQLRGHSYNPLVDAAMPLFGLAIRIRKMDMDADVQALYERVHTQIAAIGLEVRGLGYDSGVLASYQYCLCTFLDEAVMGTVWGAESVWAQRSLLSAYHQETWGGEKFFTIVTRMLMEPEHYKDVLEFLYLCLCLGFKGRYQVRDDGKDELKHILQKLHRVLRQMRGDTPEHLGEGGSNAAPRSYRFARRMPWWTPWAVGAGVLVAAYVVYAFRLRLVTTEVLQALDRILA</sequence>
<evidence type="ECO:0000259" key="2">
    <source>
        <dbReference type="Pfam" id="PF09850"/>
    </source>
</evidence>
<feature type="transmembrane region" description="Helical" evidence="1">
    <location>
        <begin position="235"/>
        <end position="255"/>
    </location>
</feature>
<dbReference type="InterPro" id="IPR017732">
    <property type="entry name" value="T4/T6SS_DotU"/>
</dbReference>
<dbReference type="InterPro" id="IPR038522">
    <property type="entry name" value="T4/T6SS_DotU_sf"/>
</dbReference>
<accession>A0ABW7CZZ6</accession>
<evidence type="ECO:0000256" key="1">
    <source>
        <dbReference type="SAM" id="Phobius"/>
    </source>
</evidence>
<dbReference type="Gene3D" id="1.25.40.590">
    <property type="entry name" value="Type IV / VI secretion system, DotU"/>
    <property type="match status" value="1"/>
</dbReference>
<dbReference type="PANTHER" id="PTHR38033:SF1">
    <property type="entry name" value="DOTU FAMILY TYPE IV_VI SECRETION SYSTEM PROTEIN"/>
    <property type="match status" value="1"/>
</dbReference>
<dbReference type="NCBIfam" id="TIGR03349">
    <property type="entry name" value="IV_VI_DotU"/>
    <property type="match status" value="1"/>
</dbReference>
<organism evidence="3 4">
    <name type="scientific">Stenotrophomonas nematodicola</name>
    <dbReference type="NCBI Taxonomy" id="2656746"/>
    <lineage>
        <taxon>Bacteria</taxon>
        <taxon>Pseudomonadati</taxon>
        <taxon>Pseudomonadota</taxon>
        <taxon>Gammaproteobacteria</taxon>
        <taxon>Lysobacterales</taxon>
        <taxon>Lysobacteraceae</taxon>
        <taxon>Stenotrophomonas</taxon>
    </lineage>
</organism>
<protein>
    <submittedName>
        <fullName evidence="3">Type IVB secretion system protein IcmH/DotU</fullName>
    </submittedName>
</protein>
<dbReference type="Proteomes" id="UP001605261">
    <property type="component" value="Unassembled WGS sequence"/>
</dbReference>
<gene>
    <name evidence="3" type="primary">icmH</name>
    <name evidence="3" type="ORF">ACEU0G_000414</name>
</gene>
<dbReference type="NCBIfam" id="NF038228">
    <property type="entry name" value="IcmH_DotU_IVB"/>
    <property type="match status" value="1"/>
</dbReference>
<dbReference type="Pfam" id="PF09850">
    <property type="entry name" value="DotU"/>
    <property type="match status" value="1"/>
</dbReference>